<comment type="caution">
    <text evidence="2">The sequence shown here is derived from an EMBL/GenBank/DDBJ whole genome shotgun (WGS) entry which is preliminary data.</text>
</comment>
<evidence type="ECO:0008006" key="4">
    <source>
        <dbReference type="Google" id="ProtNLM"/>
    </source>
</evidence>
<feature type="signal peptide" evidence="1">
    <location>
        <begin position="1"/>
        <end position="21"/>
    </location>
</feature>
<dbReference type="RefSeq" id="WP_010343668.1">
    <property type="nucleotide sequence ID" value="NZ_CP132343.1"/>
</dbReference>
<reference evidence="2 3" key="1">
    <citation type="submission" date="2016-08" db="EMBL/GenBank/DDBJ databases">
        <authorList>
            <person name="Seilhamer J.J."/>
        </authorList>
    </citation>
    <scope>NUCLEOTIDE SEQUENCE [LARGE SCALE GENOMIC DNA]</scope>
    <source>
        <strain evidence="2 3">CFBP4641</strain>
    </source>
</reference>
<evidence type="ECO:0000313" key="2">
    <source>
        <dbReference type="EMBL" id="PPU80521.1"/>
    </source>
</evidence>
<sequence length="131" mass="14181">MRLLSLLWSCLLGLFGCQGHADLDLSTGARRETVVQASDRGVPLIFSRTTYRDGLATFRCLDSRSGRCHYQVYAACTAPQAAPGSERAACSPRSLKAFDLAVGQRREIAGLPRDFRQCVVSDAPASACGRE</sequence>
<gene>
    <name evidence="2" type="ORF">XsacCFBP4641_17880</name>
</gene>
<dbReference type="GeneID" id="93877506"/>
<feature type="chain" id="PRO_5015125842" description="Secreted protein" evidence="1">
    <location>
        <begin position="22"/>
        <end position="131"/>
    </location>
</feature>
<dbReference type="OrthoDB" id="6024770at2"/>
<dbReference type="AlphaFoldDB" id="A0A2P5YZU7"/>
<accession>A0A2P5YZU7</accession>
<name>A0A2P5YZU7_9XANT</name>
<dbReference type="PROSITE" id="PS51257">
    <property type="entry name" value="PROKAR_LIPOPROTEIN"/>
    <property type="match status" value="1"/>
</dbReference>
<evidence type="ECO:0000256" key="1">
    <source>
        <dbReference type="SAM" id="SignalP"/>
    </source>
</evidence>
<dbReference type="EMBL" id="MDEK01000019">
    <property type="protein sequence ID" value="PPU80521.1"/>
    <property type="molecule type" value="Genomic_DNA"/>
</dbReference>
<dbReference type="Proteomes" id="UP000247346">
    <property type="component" value="Unassembled WGS sequence"/>
</dbReference>
<protein>
    <recommendedName>
        <fullName evidence="4">Secreted protein</fullName>
    </recommendedName>
</protein>
<evidence type="ECO:0000313" key="3">
    <source>
        <dbReference type="Proteomes" id="UP000247346"/>
    </source>
</evidence>
<organism evidence="2 3">
    <name type="scientific">Xanthomonas sacchari</name>
    <dbReference type="NCBI Taxonomy" id="56458"/>
    <lineage>
        <taxon>Bacteria</taxon>
        <taxon>Pseudomonadati</taxon>
        <taxon>Pseudomonadota</taxon>
        <taxon>Gammaproteobacteria</taxon>
        <taxon>Lysobacterales</taxon>
        <taxon>Lysobacteraceae</taxon>
        <taxon>Xanthomonas</taxon>
    </lineage>
</organism>
<keyword evidence="1" id="KW-0732">Signal</keyword>
<dbReference type="STRING" id="56458.SB85_10440"/>
<proteinExistence type="predicted"/>